<name>A0A6J1RCL4_9HYME</name>
<feature type="coiled-coil region" evidence="1">
    <location>
        <begin position="518"/>
        <end position="588"/>
    </location>
</feature>
<dbReference type="OrthoDB" id="7631731at2759"/>
<evidence type="ECO:0000256" key="1">
    <source>
        <dbReference type="SAM" id="Coils"/>
    </source>
</evidence>
<feature type="coiled-coil region" evidence="1">
    <location>
        <begin position="755"/>
        <end position="915"/>
    </location>
</feature>
<feature type="coiled-coil region" evidence="1">
    <location>
        <begin position="98"/>
        <end position="176"/>
    </location>
</feature>
<feature type="region of interest" description="Disordered" evidence="2">
    <location>
        <begin position="1155"/>
        <end position="1192"/>
    </location>
</feature>
<feature type="compositionally biased region" description="Basic and acidic residues" evidence="2">
    <location>
        <begin position="1050"/>
        <end position="1102"/>
    </location>
</feature>
<dbReference type="Proteomes" id="UP000504618">
    <property type="component" value="Unplaced"/>
</dbReference>
<evidence type="ECO:0000313" key="4">
    <source>
        <dbReference type="RefSeq" id="XP_024892527.1"/>
    </source>
</evidence>
<sequence>MPLCHVLHNSGETEEAAMNDKYLDDYLSVIAIDVAVEEKTRIARMAVATLHKLHNVMRQMRDWRDDSAKLKSNIWRMKMALRVDDKNENDSQQIDPLIAHQREEINRLEQANGALENEVTSLKRALTKAEKDRARVTVCEIGDKIATLENEFTSERERMNEEILCLKRRLKEAEESETSVVLVEQLRDKLNEFARGDRTIEIIFANAIGKTVEMIIGLSEELVNVSENLYRFKTRNRNLRHKLDRLRAMLRLRCGNRAEYRKRIGELNNLAEQLMGEMGRLRIIRENANHSESLDATDIPDVVKRIERLMNDLRNNLKSDREAMIAAGDPDCLRYMKKVVNLRVNLKVLSVELGRSDVPMDERSRENVRYERCLETASSLNDFLQEIDSEIEKLKIKPMNKYCKIGGVSGSRYMTKVTELEDIVKKSIAVIAILKQAPPEVISTNEKITEALEDLIERLCCKMRELEVFDDRANLRERIEQLEALVVYLKSELLKKNERISGLNDERASIRLTSERDREKYEKIIADMREVNETLREDIKRGKQELSELERDHSERRVAEMQLMKIEMDAARKELLSLREDKETLLGETGRLRNALEVRDKEIENIITQGDALKAVLRAETEDLKTKLGIASDENVKLKSIIEGLGKQEVRDEQLGKLKSSVEKSGGGERDNAEERARNLREELECLKAKSNEPEISPNKESDEQIGYLKPVPDKAVGDGAGSEGEISDLESNEQSLTYRLNCRTSIGEERSSEFDRLMAEYKASGNKVKQLRNEKEQLERELSELRSEKGLLDRSMADANNKCAALQDQVNKFKSERNGLREKISEREAAAENLKFELERMRTELEDAAVEAARLRSDNSRVVGDLDMLSLRNAEAEDRVRVLLTEKNEFATRINELDDENVALRERLNKAREENEYFSMELNKSRVENDKAKAENTLLRATCDTRERDNVELRRERDDARGRINEIGNECRALGNQLKIQRMKYEALRLAAAALHDESNDRKNYLKEIDTRHPLAGDHERGFVGAHNEIKQKQNCSDTSRTSVKVEIGEQRDGGTEVKVESDTRVGHDNKAGIKDEPKGELKRRGNKPLKLERANLRSENSEVAMELTEGTSEGPAAWTKASDDEEIVDPILKKFEISHEKGASNYSNYLADPKMSSGSNERTAAHDIDQPENRAPRMKADISRSSRNSCLDGEKTRADFGGAATVEEIQALKLELMNLRDEKAASRSQLEIFKEELNALKSERVALKDELAASRKSNFDLRLRVNDLRGANEKLKETNAGLGRRLQDASRGTDEYTAMSEVSDRRSKNNFEGELSDYLKKYIFTERNLRITNRRNRFDRVSPKNPGLQSVEENLQHIEGQKILNG</sequence>
<gene>
    <name evidence="4" type="primary">LOC112467870</name>
</gene>
<organism evidence="3 4">
    <name type="scientific">Temnothorax curvispinosus</name>
    <dbReference type="NCBI Taxonomy" id="300111"/>
    <lineage>
        <taxon>Eukaryota</taxon>
        <taxon>Metazoa</taxon>
        <taxon>Ecdysozoa</taxon>
        <taxon>Arthropoda</taxon>
        <taxon>Hexapoda</taxon>
        <taxon>Insecta</taxon>
        <taxon>Pterygota</taxon>
        <taxon>Neoptera</taxon>
        <taxon>Endopterygota</taxon>
        <taxon>Hymenoptera</taxon>
        <taxon>Apocrita</taxon>
        <taxon>Aculeata</taxon>
        <taxon>Formicoidea</taxon>
        <taxon>Formicidae</taxon>
        <taxon>Myrmicinae</taxon>
        <taxon>Temnothorax</taxon>
    </lineage>
</organism>
<evidence type="ECO:0000313" key="3">
    <source>
        <dbReference type="Proteomes" id="UP000504618"/>
    </source>
</evidence>
<feature type="region of interest" description="Disordered" evidence="2">
    <location>
        <begin position="653"/>
        <end position="677"/>
    </location>
</feature>
<feature type="compositionally biased region" description="Basic and acidic residues" evidence="2">
    <location>
        <begin position="1165"/>
        <end position="1186"/>
    </location>
</feature>
<protein>
    <submittedName>
        <fullName evidence="4">Golgin subfamily B member 1-like</fullName>
    </submittedName>
</protein>
<reference evidence="4" key="1">
    <citation type="submission" date="2025-08" db="UniProtKB">
        <authorList>
            <consortium name="RefSeq"/>
        </authorList>
    </citation>
    <scope>IDENTIFICATION</scope>
    <source>
        <tissue evidence="4">Whole body</tissue>
    </source>
</reference>
<dbReference type="RefSeq" id="XP_024892527.1">
    <property type="nucleotide sequence ID" value="XM_025036759.1"/>
</dbReference>
<feature type="coiled-coil region" evidence="1">
    <location>
        <begin position="1204"/>
        <end position="1259"/>
    </location>
</feature>
<dbReference type="GeneID" id="112467870"/>
<keyword evidence="1" id="KW-0175">Coiled coil</keyword>
<dbReference type="PANTHER" id="PTHR23159">
    <property type="entry name" value="CENTROSOMAL PROTEIN 2"/>
    <property type="match status" value="1"/>
</dbReference>
<feature type="region of interest" description="Disordered" evidence="2">
    <location>
        <begin position="1050"/>
        <end position="1124"/>
    </location>
</feature>
<dbReference type="PANTHER" id="PTHR23159:SF31">
    <property type="entry name" value="CENTROSOME-ASSOCIATED PROTEIN CEP250 ISOFORM X1"/>
    <property type="match status" value="1"/>
</dbReference>
<keyword evidence="3" id="KW-1185">Reference proteome</keyword>
<evidence type="ECO:0000256" key="2">
    <source>
        <dbReference type="SAM" id="MobiDB-lite"/>
    </source>
</evidence>
<proteinExistence type="predicted"/>
<accession>A0A6J1RCL4</accession>